<reference evidence="1" key="1">
    <citation type="submission" date="2022-11" db="EMBL/GenBank/DDBJ databases">
        <title>Minimal conservation of predation-associated metabolite biosynthetic gene clusters underscores biosynthetic potential of Myxococcota including descriptions for ten novel species: Archangium lansinium sp. nov., Myxococcus landrumus sp. nov., Nannocystis bai.</title>
        <authorList>
            <person name="Ahearne A."/>
            <person name="Stevens C."/>
            <person name="Dowd S."/>
        </authorList>
    </citation>
    <scope>NUCLEOTIDE SEQUENCE</scope>
    <source>
        <strain evidence="1">Fl3</strain>
    </source>
</reference>
<sequence>MTLERSLLAASLCALLAGCRGEWENTLISRQLAQLERAEPLRLGGEGVSLGAGASHSCAVLDGGAVRCWGTPYIGSYAPRRLRYIGDNEHPARAGAVDIDGPAVSLSAKEHNTCALLTNGGVQCWGSAFGPVPLSIVARGTATAIALGDEMLCFLPAHGKPGVVNCARFGAEGQGSTTDSLTIDVGTPVKSLASGYRRFCALTFDGEVKCWDDPLGEQIEPPELVPLDGGASEICGGDYHFCIRSARGVQCWGYGPGVGGSDKFRVTPAFELPDSVSLLRCGGDQTCALMEGDTVRCWGRVPSGVRQDEYQVGPSRSVVYRLGSPVIDIAPSREHTCAALENGDVLCWGYVVALGSPQEYRRAVRAVRRIR</sequence>
<dbReference type="Gene3D" id="2.130.10.30">
    <property type="entry name" value="Regulator of chromosome condensation 1/beta-lactamase-inhibitor protein II"/>
    <property type="match status" value="2"/>
</dbReference>
<dbReference type="EMBL" id="CP114040">
    <property type="protein sequence ID" value="WAS92050.1"/>
    <property type="molecule type" value="Genomic_DNA"/>
</dbReference>
<dbReference type="PANTHER" id="PTHR45982">
    <property type="entry name" value="REGULATOR OF CHROMOSOME CONDENSATION"/>
    <property type="match status" value="1"/>
</dbReference>
<evidence type="ECO:0000313" key="1">
    <source>
        <dbReference type="EMBL" id="WAS92050.1"/>
    </source>
</evidence>
<protein>
    <recommendedName>
        <fullName evidence="3">Regulator of chromosome condensation (RCC1) repeat-containing protein</fullName>
    </recommendedName>
</protein>
<evidence type="ECO:0008006" key="3">
    <source>
        <dbReference type="Google" id="ProtNLM"/>
    </source>
</evidence>
<accession>A0ABY7GYT1</accession>
<dbReference type="InterPro" id="IPR009091">
    <property type="entry name" value="RCC1/BLIP-II"/>
</dbReference>
<dbReference type="PROSITE" id="PS51257">
    <property type="entry name" value="PROKAR_LIPOPROTEIN"/>
    <property type="match status" value="1"/>
</dbReference>
<dbReference type="PANTHER" id="PTHR45982:SF1">
    <property type="entry name" value="REGULATOR OF CHROMOSOME CONDENSATION"/>
    <property type="match status" value="1"/>
</dbReference>
<dbReference type="InterPro" id="IPR051553">
    <property type="entry name" value="Ran_GTPase-activating"/>
</dbReference>
<keyword evidence="2" id="KW-1185">Reference proteome</keyword>
<proteinExistence type="predicted"/>
<dbReference type="RefSeq" id="WP_269034402.1">
    <property type="nucleotide sequence ID" value="NZ_CP114040.1"/>
</dbReference>
<organism evidence="1 2">
    <name type="scientific">Nannocystis punicea</name>
    <dbReference type="NCBI Taxonomy" id="2995304"/>
    <lineage>
        <taxon>Bacteria</taxon>
        <taxon>Pseudomonadati</taxon>
        <taxon>Myxococcota</taxon>
        <taxon>Polyangia</taxon>
        <taxon>Nannocystales</taxon>
        <taxon>Nannocystaceae</taxon>
        <taxon>Nannocystis</taxon>
    </lineage>
</organism>
<dbReference type="SUPFAM" id="SSF50985">
    <property type="entry name" value="RCC1/BLIP-II"/>
    <property type="match status" value="2"/>
</dbReference>
<dbReference type="Pfam" id="PF13540">
    <property type="entry name" value="RCC1_2"/>
    <property type="match status" value="3"/>
</dbReference>
<dbReference type="Proteomes" id="UP001164459">
    <property type="component" value="Chromosome"/>
</dbReference>
<evidence type="ECO:0000313" key="2">
    <source>
        <dbReference type="Proteomes" id="UP001164459"/>
    </source>
</evidence>
<gene>
    <name evidence="1" type="ORF">O0S08_38195</name>
</gene>
<name>A0ABY7GYT1_9BACT</name>